<evidence type="ECO:0000313" key="1">
    <source>
        <dbReference type="EMBL" id="KGF52317.1"/>
    </source>
</evidence>
<proteinExistence type="predicted"/>
<dbReference type="HOGENOM" id="CLU_1999942_0_0_9"/>
<reference evidence="1 2" key="1">
    <citation type="submission" date="2011-08" db="EMBL/GenBank/DDBJ databases">
        <title>The Genome Sequence of Clostridium orbiscindens 1_3_50AFAA.</title>
        <authorList>
            <consortium name="The Broad Institute Genome Sequencing Platform"/>
            <person name="Earl A."/>
            <person name="Ward D."/>
            <person name="Feldgarden M."/>
            <person name="Gevers D."/>
            <person name="Daigneault M."/>
            <person name="Strauss J."/>
            <person name="Allen-Vercoe E."/>
            <person name="Young S.K."/>
            <person name="Zeng Q."/>
            <person name="Gargeya S."/>
            <person name="Fitzgerald M."/>
            <person name="Haas B."/>
            <person name="Abouelleil A."/>
            <person name="Alvarado L."/>
            <person name="Arachchi H.M."/>
            <person name="Berlin A."/>
            <person name="Brown A."/>
            <person name="Chapman S.B."/>
            <person name="Chen Z."/>
            <person name="Dunbar C."/>
            <person name="Freedman E."/>
            <person name="Gearin G."/>
            <person name="Gellesch M."/>
            <person name="Goldberg J."/>
            <person name="Griggs A."/>
            <person name="Gujja S."/>
            <person name="Heiman D."/>
            <person name="Howarth C."/>
            <person name="Larson L."/>
            <person name="Lui A."/>
            <person name="MacDonald P.J.P."/>
            <person name="Montmayeur A."/>
            <person name="Murphy C."/>
            <person name="Neiman D."/>
            <person name="Pearson M."/>
            <person name="Priest M."/>
            <person name="Roberts A."/>
            <person name="Saif S."/>
            <person name="Shea T."/>
            <person name="Shenoy N."/>
            <person name="Sisk P."/>
            <person name="Stolte C."/>
            <person name="Sykes S."/>
            <person name="Wortman J."/>
            <person name="Nusbaum C."/>
            <person name="Birren B."/>
        </authorList>
    </citation>
    <scope>NUCLEOTIDE SEQUENCE [LARGE SCALE GENOMIC DNA]</scope>
    <source>
        <strain evidence="1 2">1_3_50AFAA</strain>
    </source>
</reference>
<keyword evidence="2" id="KW-1185">Reference proteome</keyword>
<organism evidence="1 2">
    <name type="scientific">Flavonifractor plautii 1_3_50AFAA</name>
    <dbReference type="NCBI Taxonomy" id="742738"/>
    <lineage>
        <taxon>Bacteria</taxon>
        <taxon>Bacillati</taxon>
        <taxon>Bacillota</taxon>
        <taxon>Clostridia</taxon>
        <taxon>Eubacteriales</taxon>
        <taxon>Oscillospiraceae</taxon>
        <taxon>Flavonifractor</taxon>
    </lineage>
</organism>
<gene>
    <name evidence="1" type="ORF">HMPREF9460_04073</name>
</gene>
<protein>
    <recommendedName>
        <fullName evidence="3">Phage head-tail adaptor</fullName>
    </recommendedName>
</protein>
<dbReference type="Proteomes" id="UP000029585">
    <property type="component" value="Unassembled WGS sequence"/>
</dbReference>
<dbReference type="InterPro" id="IPR038666">
    <property type="entry name" value="SSP1_head-tail_sf"/>
</dbReference>
<dbReference type="RefSeq" id="WP_044943621.1">
    <property type="nucleotide sequence ID" value="NZ_KN174169.1"/>
</dbReference>
<dbReference type="AlphaFoldDB" id="A0A096CBQ0"/>
<evidence type="ECO:0008006" key="3">
    <source>
        <dbReference type="Google" id="ProtNLM"/>
    </source>
</evidence>
<comment type="caution">
    <text evidence="1">The sequence shown here is derived from an EMBL/GenBank/DDBJ whole genome shotgun (WGS) entry which is preliminary data.</text>
</comment>
<evidence type="ECO:0000313" key="2">
    <source>
        <dbReference type="Proteomes" id="UP000029585"/>
    </source>
</evidence>
<dbReference type="EMBL" id="ADLO01000127">
    <property type="protein sequence ID" value="KGF52317.1"/>
    <property type="molecule type" value="Genomic_DNA"/>
</dbReference>
<sequence>MAKRANAGELRTKIMVFDLPRDEHGEVELGPDGYPASEPVNVFGEEKTRYCKWVNAWGSEVYTARQAGVTEPATLTLRYTPLITTTCIIYRGTDPKPYEVISVNDVENRHAWLEVKVQRKGAVR</sequence>
<dbReference type="Gene3D" id="2.40.10.270">
    <property type="entry name" value="Bacteriophage SPP1 head-tail adaptor protein"/>
    <property type="match status" value="1"/>
</dbReference>
<dbReference type="PATRIC" id="fig|742738.3.peg.4187"/>
<name>A0A096CBQ0_FLAPL</name>
<accession>A0A096CBQ0</accession>